<keyword evidence="2" id="KW-0732">Signal</keyword>
<dbReference type="InterPro" id="IPR039346">
    <property type="entry name" value="AGP25/26"/>
</dbReference>
<accession>A0A7C8YTC1</accession>
<feature type="chain" id="PRO_5036398447" evidence="2">
    <location>
        <begin position="21"/>
        <end position="145"/>
    </location>
</feature>
<feature type="signal peptide" evidence="2">
    <location>
        <begin position="1"/>
        <end position="20"/>
    </location>
</feature>
<reference evidence="3" key="2">
    <citation type="submission" date="2020-07" db="EMBL/GenBank/DDBJ databases">
        <authorList>
            <person name="Vera ALvarez R."/>
            <person name="Arias-Moreno D.M."/>
            <person name="Jimenez-Jacinto V."/>
            <person name="Jimenez-Bremont J.F."/>
            <person name="Swaminathan K."/>
            <person name="Moose S.P."/>
            <person name="Guerrero-Gonzalez M.L."/>
            <person name="Marino-Ramirez L."/>
            <person name="Landsman D."/>
            <person name="Rodriguez-Kessler M."/>
            <person name="Delgado-Sanchez P."/>
        </authorList>
    </citation>
    <scope>NUCLEOTIDE SEQUENCE</scope>
    <source>
        <tissue evidence="3">Cladode</tissue>
    </source>
</reference>
<organism evidence="3">
    <name type="scientific">Opuntia streptacantha</name>
    <name type="common">Prickly pear cactus</name>
    <name type="synonym">Opuntia cardona</name>
    <dbReference type="NCBI Taxonomy" id="393608"/>
    <lineage>
        <taxon>Eukaryota</taxon>
        <taxon>Viridiplantae</taxon>
        <taxon>Streptophyta</taxon>
        <taxon>Embryophyta</taxon>
        <taxon>Tracheophyta</taxon>
        <taxon>Spermatophyta</taxon>
        <taxon>Magnoliopsida</taxon>
        <taxon>eudicotyledons</taxon>
        <taxon>Gunneridae</taxon>
        <taxon>Pentapetalae</taxon>
        <taxon>Caryophyllales</taxon>
        <taxon>Cactineae</taxon>
        <taxon>Cactaceae</taxon>
        <taxon>Opuntioideae</taxon>
        <taxon>Opuntia</taxon>
    </lineage>
</organism>
<evidence type="ECO:0000313" key="3">
    <source>
        <dbReference type="EMBL" id="MBA4626059.1"/>
    </source>
</evidence>
<proteinExistence type="predicted"/>
<protein>
    <submittedName>
        <fullName evidence="3">Uncharacterized protein</fullName>
    </submittedName>
</protein>
<dbReference type="AlphaFoldDB" id="A0A7C8YTC1"/>
<sequence>MASFWPFSLTFITLTAVLLASKPTSSSYISLAPALSPYAAPTALPPDNHYQELSPETTPLFPSPMSGDGLPPTESSMPTIPASLSPPNPDAYKDPAFSPSGGGADAAEGFSLPSASRAPALHGPTDMLVKLIPATLVALVGCLVN</sequence>
<dbReference type="EMBL" id="GISG01112077">
    <property type="protein sequence ID" value="MBA4639072.1"/>
    <property type="molecule type" value="Transcribed_RNA"/>
</dbReference>
<dbReference type="EMBL" id="GISG01054730">
    <property type="protein sequence ID" value="MBA4626059.1"/>
    <property type="molecule type" value="Transcribed_RNA"/>
</dbReference>
<evidence type="ECO:0000256" key="1">
    <source>
        <dbReference type="SAM" id="MobiDB-lite"/>
    </source>
</evidence>
<reference evidence="3" key="1">
    <citation type="journal article" date="2013" name="J. Plant Res.">
        <title>Effect of fungi and light on seed germination of three Opuntia species from semiarid lands of central Mexico.</title>
        <authorList>
            <person name="Delgado-Sanchez P."/>
            <person name="Jimenez-Bremont J.F."/>
            <person name="Guerrero-Gonzalez Mde L."/>
            <person name="Flores J."/>
        </authorList>
    </citation>
    <scope>NUCLEOTIDE SEQUENCE</scope>
    <source>
        <tissue evidence="3">Cladode</tissue>
    </source>
</reference>
<feature type="region of interest" description="Disordered" evidence="1">
    <location>
        <begin position="43"/>
        <end position="111"/>
    </location>
</feature>
<dbReference type="PANTHER" id="PTHR35725:SF4">
    <property type="entry name" value="CLASSICAL ARABINOGALACTAN PROTEIN 26"/>
    <property type="match status" value="1"/>
</dbReference>
<name>A0A7C8YTC1_OPUST</name>
<dbReference type="PANTHER" id="PTHR35725">
    <property type="entry name" value="CLASSICAL ARABINOGALACTAN PROTEIN 26"/>
    <property type="match status" value="1"/>
</dbReference>
<evidence type="ECO:0000256" key="2">
    <source>
        <dbReference type="SAM" id="SignalP"/>
    </source>
</evidence>